<dbReference type="Pfam" id="PF04398">
    <property type="entry name" value="DUF538"/>
    <property type="match status" value="1"/>
</dbReference>
<dbReference type="OrthoDB" id="622488at2759"/>
<name>A0A2U1NVK6_ARTAN</name>
<keyword evidence="2" id="KW-1185">Reference proteome</keyword>
<organism evidence="1 2">
    <name type="scientific">Artemisia annua</name>
    <name type="common">Sweet wormwood</name>
    <dbReference type="NCBI Taxonomy" id="35608"/>
    <lineage>
        <taxon>Eukaryota</taxon>
        <taxon>Viridiplantae</taxon>
        <taxon>Streptophyta</taxon>
        <taxon>Embryophyta</taxon>
        <taxon>Tracheophyta</taxon>
        <taxon>Spermatophyta</taxon>
        <taxon>Magnoliopsida</taxon>
        <taxon>eudicotyledons</taxon>
        <taxon>Gunneridae</taxon>
        <taxon>Pentapetalae</taxon>
        <taxon>asterids</taxon>
        <taxon>campanulids</taxon>
        <taxon>Asterales</taxon>
        <taxon>Asteraceae</taxon>
        <taxon>Asteroideae</taxon>
        <taxon>Anthemideae</taxon>
        <taxon>Artemisiinae</taxon>
        <taxon>Artemisia</taxon>
    </lineage>
</organism>
<gene>
    <name evidence="1" type="ORF">CTI12_AA223780</name>
</gene>
<dbReference type="PANTHER" id="PTHR31676:SF96">
    <property type="entry name" value="EXPRESSED PROTEIN"/>
    <property type="match status" value="1"/>
</dbReference>
<evidence type="ECO:0000313" key="1">
    <source>
        <dbReference type="EMBL" id="PWA77536.1"/>
    </source>
</evidence>
<evidence type="ECO:0008006" key="3">
    <source>
        <dbReference type="Google" id="ProtNLM"/>
    </source>
</evidence>
<protein>
    <recommendedName>
        <fullName evidence="3">DUF538 family protein</fullName>
    </recommendedName>
</protein>
<reference evidence="1 2" key="1">
    <citation type="journal article" date="2018" name="Mol. Plant">
        <title>The genome of Artemisia annua provides insight into the evolution of Asteraceae family and artemisinin biosynthesis.</title>
        <authorList>
            <person name="Shen Q."/>
            <person name="Zhang L."/>
            <person name="Liao Z."/>
            <person name="Wang S."/>
            <person name="Yan T."/>
            <person name="Shi P."/>
            <person name="Liu M."/>
            <person name="Fu X."/>
            <person name="Pan Q."/>
            <person name="Wang Y."/>
            <person name="Lv Z."/>
            <person name="Lu X."/>
            <person name="Zhang F."/>
            <person name="Jiang W."/>
            <person name="Ma Y."/>
            <person name="Chen M."/>
            <person name="Hao X."/>
            <person name="Li L."/>
            <person name="Tang Y."/>
            <person name="Lv G."/>
            <person name="Zhou Y."/>
            <person name="Sun X."/>
            <person name="Brodelius P.E."/>
            <person name="Rose J.K.C."/>
            <person name="Tang K."/>
        </authorList>
    </citation>
    <scope>NUCLEOTIDE SEQUENCE [LARGE SCALE GENOMIC DNA]</scope>
    <source>
        <strain evidence="2">cv. Huhao1</strain>
        <tissue evidence="1">Leaf</tissue>
    </source>
</reference>
<dbReference type="Proteomes" id="UP000245207">
    <property type="component" value="Unassembled WGS sequence"/>
</dbReference>
<dbReference type="InterPro" id="IPR036758">
    <property type="entry name" value="At5g01610-like"/>
</dbReference>
<dbReference type="PANTHER" id="PTHR31676">
    <property type="entry name" value="T31J12.3 PROTEIN-RELATED"/>
    <property type="match status" value="1"/>
</dbReference>
<evidence type="ECO:0000313" key="2">
    <source>
        <dbReference type="Proteomes" id="UP000245207"/>
    </source>
</evidence>
<accession>A0A2U1NVK6</accession>
<proteinExistence type="predicted"/>
<dbReference type="STRING" id="35608.A0A2U1NVK6"/>
<dbReference type="InterPro" id="IPR007493">
    <property type="entry name" value="DUF538"/>
</dbReference>
<dbReference type="EMBL" id="PKPP01002114">
    <property type="protein sequence ID" value="PWA77536.1"/>
    <property type="molecule type" value="Genomic_DNA"/>
</dbReference>
<sequence>MSSRNSESDKKNKLKNIYLTLKYGGKAQTFIKIFKQSQPPINKLYPYYKHHPSVQVDFNFFCSSSSMASITQPLVIITLISLNLITTTFATTTTLKTDDIHDILPEYGLPVGILPDAVQSYTLSPTDGSFTVMLTKPCYVKFEDQTVYYDKTIKGKLTYGSVSNVSGIQAKELFVWLSVTGMDLDAGGDMVEFHVGVLSKKLPVDMFQDVPECKSKACVHDGFSRSI</sequence>
<dbReference type="SUPFAM" id="SSF141562">
    <property type="entry name" value="At5g01610-like"/>
    <property type="match status" value="1"/>
</dbReference>
<comment type="caution">
    <text evidence="1">The sequence shown here is derived from an EMBL/GenBank/DDBJ whole genome shotgun (WGS) entry which is preliminary data.</text>
</comment>
<dbReference type="Gene3D" id="2.30.240.10">
    <property type="entry name" value="At5g01610-like"/>
    <property type="match status" value="1"/>
</dbReference>
<dbReference type="AlphaFoldDB" id="A0A2U1NVK6"/>